<gene>
    <name evidence="6" type="ORF">SPF06_18020</name>
</gene>
<dbReference type="InterPro" id="IPR001647">
    <property type="entry name" value="HTH_TetR"/>
</dbReference>
<comment type="caution">
    <text evidence="6">The sequence shown here is derived from an EMBL/GenBank/DDBJ whole genome shotgun (WGS) entry which is preliminary data.</text>
</comment>
<protein>
    <submittedName>
        <fullName evidence="6">TetR/AcrR family transcriptional regulator</fullName>
    </submittedName>
</protein>
<dbReference type="PANTHER" id="PTHR30055">
    <property type="entry name" value="HTH-TYPE TRANSCRIPTIONAL REGULATOR RUTR"/>
    <property type="match status" value="1"/>
</dbReference>
<evidence type="ECO:0000256" key="4">
    <source>
        <dbReference type="PROSITE-ProRule" id="PRU00335"/>
    </source>
</evidence>
<keyword evidence="2 4" id="KW-0238">DNA-binding</keyword>
<organism evidence="6 7">
    <name type="scientific">Sinomonas terricola</name>
    <dbReference type="NCBI Taxonomy" id="3110330"/>
    <lineage>
        <taxon>Bacteria</taxon>
        <taxon>Bacillati</taxon>
        <taxon>Actinomycetota</taxon>
        <taxon>Actinomycetes</taxon>
        <taxon>Micrococcales</taxon>
        <taxon>Micrococcaceae</taxon>
        <taxon>Sinomonas</taxon>
    </lineage>
</organism>
<evidence type="ECO:0000313" key="6">
    <source>
        <dbReference type="EMBL" id="MEA5456624.1"/>
    </source>
</evidence>
<dbReference type="RefSeq" id="WP_323280523.1">
    <property type="nucleotide sequence ID" value="NZ_JAYGGQ010000016.1"/>
</dbReference>
<dbReference type="InterPro" id="IPR009057">
    <property type="entry name" value="Homeodomain-like_sf"/>
</dbReference>
<proteinExistence type="predicted"/>
<dbReference type="InterPro" id="IPR050109">
    <property type="entry name" value="HTH-type_TetR-like_transc_reg"/>
</dbReference>
<dbReference type="Proteomes" id="UP001304769">
    <property type="component" value="Unassembled WGS sequence"/>
</dbReference>
<keyword evidence="3" id="KW-0804">Transcription</keyword>
<keyword evidence="7" id="KW-1185">Reference proteome</keyword>
<dbReference type="Gene3D" id="1.10.357.10">
    <property type="entry name" value="Tetracycline Repressor, domain 2"/>
    <property type="match status" value="1"/>
</dbReference>
<evidence type="ECO:0000259" key="5">
    <source>
        <dbReference type="PROSITE" id="PS50977"/>
    </source>
</evidence>
<reference evidence="6 7" key="1">
    <citation type="submission" date="2023-12" db="EMBL/GenBank/DDBJ databases">
        <title>Sinomonas terricola sp. nov, isolated from litchi orchard soil in Guangdong, PR China.</title>
        <authorList>
            <person name="Jiaxin W."/>
            <person name="Yang Z."/>
            <person name="Honghui Z."/>
        </authorList>
    </citation>
    <scope>NUCLEOTIDE SEQUENCE [LARGE SCALE GENOMIC DNA]</scope>
    <source>
        <strain evidence="6 7">JGH33</strain>
    </source>
</reference>
<evidence type="ECO:0000256" key="1">
    <source>
        <dbReference type="ARBA" id="ARBA00023015"/>
    </source>
</evidence>
<dbReference type="Gene3D" id="1.10.10.60">
    <property type="entry name" value="Homeodomain-like"/>
    <property type="match status" value="1"/>
</dbReference>
<name>A0ABU5TAC6_9MICC</name>
<feature type="DNA-binding region" description="H-T-H motif" evidence="4">
    <location>
        <begin position="39"/>
        <end position="58"/>
    </location>
</feature>
<keyword evidence="1" id="KW-0805">Transcription regulation</keyword>
<dbReference type="PRINTS" id="PR00455">
    <property type="entry name" value="HTHTETR"/>
</dbReference>
<dbReference type="PANTHER" id="PTHR30055:SF238">
    <property type="entry name" value="MYCOFACTOCIN BIOSYNTHESIS TRANSCRIPTIONAL REGULATOR MFTR-RELATED"/>
    <property type="match status" value="1"/>
</dbReference>
<evidence type="ECO:0000313" key="7">
    <source>
        <dbReference type="Proteomes" id="UP001304769"/>
    </source>
</evidence>
<feature type="domain" description="HTH tetR-type" evidence="5">
    <location>
        <begin position="16"/>
        <end position="76"/>
    </location>
</feature>
<sequence>MISPLDAPSRRELNKAATRQSIILAAVDLARERGLGNFTAEDLAEAAGVSRRTFFNYFSSADEAIAAPTFGFLDAALDRFRERPPGEPLLESAINALVGLADHELMAPMAQSFIVAHGHDPVTRFQLQAFDECSEKIVAAIRKREGDSLDELYVQALAGSVMACGKASLQVWFAERGGDLSPSSIDRLRELLMASIAHLKCGFAVP</sequence>
<dbReference type="Pfam" id="PF00440">
    <property type="entry name" value="TetR_N"/>
    <property type="match status" value="1"/>
</dbReference>
<accession>A0ABU5TAC6</accession>
<evidence type="ECO:0000256" key="2">
    <source>
        <dbReference type="ARBA" id="ARBA00023125"/>
    </source>
</evidence>
<evidence type="ECO:0000256" key="3">
    <source>
        <dbReference type="ARBA" id="ARBA00023163"/>
    </source>
</evidence>
<dbReference type="PROSITE" id="PS50977">
    <property type="entry name" value="HTH_TETR_2"/>
    <property type="match status" value="1"/>
</dbReference>
<dbReference type="SUPFAM" id="SSF46689">
    <property type="entry name" value="Homeodomain-like"/>
    <property type="match status" value="1"/>
</dbReference>
<dbReference type="EMBL" id="JAYGGQ010000016">
    <property type="protein sequence ID" value="MEA5456624.1"/>
    <property type="molecule type" value="Genomic_DNA"/>
</dbReference>